<evidence type="ECO:0000256" key="5">
    <source>
        <dbReference type="ARBA" id="ARBA00022844"/>
    </source>
</evidence>
<evidence type="ECO:0000256" key="3">
    <source>
        <dbReference type="ARBA" id="ARBA00022670"/>
    </source>
</evidence>
<dbReference type="InterPro" id="IPR006433">
    <property type="entry name" value="Prohead_protease"/>
</dbReference>
<proteinExistence type="predicted"/>
<keyword evidence="7" id="KW-1273">Viral capsid maturation</keyword>
<dbReference type="SUPFAM" id="SSF56563">
    <property type="entry name" value="Major capsid protein gp5"/>
    <property type="match status" value="1"/>
</dbReference>
<dbReference type="NCBIfam" id="TIGR01543">
    <property type="entry name" value="proheadase_HK97"/>
    <property type="match status" value="1"/>
</dbReference>
<dbReference type="NCBIfam" id="TIGR01554">
    <property type="entry name" value="major_cap_HK97"/>
    <property type="match status" value="1"/>
</dbReference>
<evidence type="ECO:0000259" key="8">
    <source>
        <dbReference type="Pfam" id="PF04586"/>
    </source>
</evidence>
<protein>
    <submittedName>
        <fullName evidence="10">Major_cap_HK97, phage major capsid protein, HK97 family</fullName>
    </submittedName>
</protein>
<sequence length="583" mass="62200">MSELETRQASIGTVEGKTITGYAALYNSWSKPLMGAKGTFTERIAPGAFDASIAAGASLWFMHDSKQILANTKSGTLALESDAQGLKYTATLGDSQRDADVLDLVKRGVVSEMSFGFSVPPGGDSWAGEKRTLNSVNLREISLVEVGAYNATTSFVRSQETPVITKVIKPMNIRTMNAKLAELRAQNVEGTEAETRAEIVAQIEEITEARNAAMAAADGIREAATPIQRTMDRRDASEEWRASPEYRDQWLSYLRGGRMPEQRAAMTTANPGTNSVLIPKLYTDAMAKYADMATVARQLVDYKSGVQGYQTLRYNALFSTDAIANAWTVSDVGTQASFEINPVYAEVPLAPAACLPYTTVSKQLLLQSNFDLEAEVVDNLNRQFVRNGEWGLLSGGGSTGTAGSTKNQPTGLFTVQTGCTINTVTSASTSRAAALTAGCTVANLIAMRYTSLPASYWGSSSWLMGQDVYAKIAGLTINGVPVFVPSADAVGQAGAGFTLLGLPVFVSEFTGPTHVTTAAAVNTILSLGNHNEGYSAREWAGATIMRDDLSLAAAAQVKFQGTMFMNGNFTRAKAIVQCQVTNA</sequence>
<evidence type="ECO:0000256" key="7">
    <source>
        <dbReference type="ARBA" id="ARBA00023045"/>
    </source>
</evidence>
<name>A0A6J5R4A1_9CAUD</name>
<keyword evidence="4" id="KW-0378">Hydrolase</keyword>
<dbReference type="InterPro" id="IPR054613">
    <property type="entry name" value="Peptidase_S78_dom"/>
</dbReference>
<dbReference type="GO" id="GO:0044423">
    <property type="term" value="C:virion component"/>
    <property type="evidence" value="ECO:0007669"/>
    <property type="project" value="UniProtKB-KW"/>
</dbReference>
<evidence type="ECO:0000313" key="10">
    <source>
        <dbReference type="EMBL" id="CAB4189546.1"/>
    </source>
</evidence>
<feature type="domain" description="Phage capsid-like C-terminal" evidence="9">
    <location>
        <begin position="348"/>
        <end position="577"/>
    </location>
</feature>
<dbReference type="GO" id="GO:0008233">
    <property type="term" value="F:peptidase activity"/>
    <property type="evidence" value="ECO:0007669"/>
    <property type="project" value="UniProtKB-KW"/>
</dbReference>
<evidence type="ECO:0000256" key="2">
    <source>
        <dbReference type="ARBA" id="ARBA00022612"/>
    </source>
</evidence>
<keyword evidence="3" id="KW-0645">Protease</keyword>
<feature type="domain" description="Prohead serine protease" evidence="8">
    <location>
        <begin position="4"/>
        <end position="155"/>
    </location>
</feature>
<dbReference type="EMBL" id="LR797140">
    <property type="protein sequence ID" value="CAB4189546.1"/>
    <property type="molecule type" value="Genomic_DNA"/>
</dbReference>
<organism evidence="10">
    <name type="scientific">uncultured Caudovirales phage</name>
    <dbReference type="NCBI Taxonomy" id="2100421"/>
    <lineage>
        <taxon>Viruses</taxon>
        <taxon>Duplodnaviria</taxon>
        <taxon>Heunggongvirae</taxon>
        <taxon>Uroviricota</taxon>
        <taxon>Caudoviricetes</taxon>
        <taxon>Peduoviridae</taxon>
        <taxon>Maltschvirus</taxon>
        <taxon>Maltschvirus maltsch</taxon>
    </lineage>
</organism>
<reference evidence="10" key="1">
    <citation type="submission" date="2020-05" db="EMBL/GenBank/DDBJ databases">
        <authorList>
            <person name="Chiriac C."/>
            <person name="Salcher M."/>
            <person name="Ghai R."/>
            <person name="Kavagutti S V."/>
        </authorList>
    </citation>
    <scope>NUCLEOTIDE SEQUENCE</scope>
</reference>
<dbReference type="InterPro" id="IPR054612">
    <property type="entry name" value="Phage_capsid-like_C"/>
</dbReference>
<dbReference type="GO" id="GO:0046797">
    <property type="term" value="P:viral procapsid maturation"/>
    <property type="evidence" value="ECO:0007669"/>
    <property type="project" value="UniProtKB-KW"/>
</dbReference>
<keyword evidence="6" id="KW-0118">Viral capsid assembly</keyword>
<accession>A0A6J5R4A1</accession>
<keyword evidence="5" id="KW-0946">Virion</keyword>
<dbReference type="Pfam" id="PF05065">
    <property type="entry name" value="Phage_capsid"/>
    <property type="match status" value="1"/>
</dbReference>
<evidence type="ECO:0000256" key="4">
    <source>
        <dbReference type="ARBA" id="ARBA00022801"/>
    </source>
</evidence>
<dbReference type="EMBL" id="LR797508">
    <property type="protein sequence ID" value="CAB4222275.1"/>
    <property type="molecule type" value="Genomic_DNA"/>
</dbReference>
<evidence type="ECO:0000313" key="11">
    <source>
        <dbReference type="EMBL" id="CAB4222275.1"/>
    </source>
</evidence>
<dbReference type="GO" id="GO:0006508">
    <property type="term" value="P:proteolysis"/>
    <property type="evidence" value="ECO:0007669"/>
    <property type="project" value="UniProtKB-KW"/>
</dbReference>
<dbReference type="Pfam" id="PF04586">
    <property type="entry name" value="Peptidase_S78"/>
    <property type="match status" value="1"/>
</dbReference>
<evidence type="ECO:0000256" key="1">
    <source>
        <dbReference type="ARBA" id="ARBA00004328"/>
    </source>
</evidence>
<evidence type="ECO:0000259" key="9">
    <source>
        <dbReference type="Pfam" id="PF05065"/>
    </source>
</evidence>
<gene>
    <name evidence="10" type="ORF">UFOVP1209_5</name>
    <name evidence="11" type="ORF">UFOVP1646_20</name>
</gene>
<dbReference type="InterPro" id="IPR024455">
    <property type="entry name" value="Phage_capsid"/>
</dbReference>
<evidence type="ECO:0000256" key="6">
    <source>
        <dbReference type="ARBA" id="ARBA00022950"/>
    </source>
</evidence>
<keyword evidence="2" id="KW-1188">Viral release from host cell</keyword>
<comment type="subcellular location">
    <subcellularLocation>
        <location evidence="1">Virion</location>
    </subcellularLocation>
</comment>